<dbReference type="EMBL" id="JACHHT010000002">
    <property type="protein sequence ID" value="MBB6522053.1"/>
    <property type="molecule type" value="Genomic_DNA"/>
</dbReference>
<evidence type="ECO:0000259" key="1">
    <source>
        <dbReference type="Pfam" id="PF09500"/>
    </source>
</evidence>
<keyword evidence="3" id="KW-1185">Reference proteome</keyword>
<dbReference type="InParanoid" id="A0A7X0JUQ5"/>
<dbReference type="InterPro" id="IPR029069">
    <property type="entry name" value="HotDog_dom_sf"/>
</dbReference>
<protein>
    <submittedName>
        <fullName evidence="2">Thioesterase domain-containing protein</fullName>
    </submittedName>
</protein>
<evidence type="ECO:0000313" key="2">
    <source>
        <dbReference type="EMBL" id="MBB6522053.1"/>
    </source>
</evidence>
<dbReference type="Proteomes" id="UP000528457">
    <property type="component" value="Unassembled WGS sequence"/>
</dbReference>
<organism evidence="2 3">
    <name type="scientific">Pseudoteredinibacter isoporae</name>
    <dbReference type="NCBI Taxonomy" id="570281"/>
    <lineage>
        <taxon>Bacteria</taxon>
        <taxon>Pseudomonadati</taxon>
        <taxon>Pseudomonadota</taxon>
        <taxon>Gammaproteobacteria</taxon>
        <taxon>Cellvibrionales</taxon>
        <taxon>Cellvibrionaceae</taxon>
        <taxon>Pseudoteredinibacter</taxon>
    </lineage>
</organism>
<dbReference type="InterPro" id="IPR012660">
    <property type="entry name" value="YiiD_C"/>
</dbReference>
<evidence type="ECO:0000313" key="3">
    <source>
        <dbReference type="Proteomes" id="UP000528457"/>
    </source>
</evidence>
<comment type="caution">
    <text evidence="2">The sequence shown here is derived from an EMBL/GenBank/DDBJ whole genome shotgun (WGS) entry which is preliminary data.</text>
</comment>
<reference evidence="2 3" key="1">
    <citation type="submission" date="2020-08" db="EMBL/GenBank/DDBJ databases">
        <title>Genomic Encyclopedia of Type Strains, Phase IV (KMG-IV): sequencing the most valuable type-strain genomes for metagenomic binning, comparative biology and taxonomic classification.</title>
        <authorList>
            <person name="Goeker M."/>
        </authorList>
    </citation>
    <scope>NUCLEOTIDE SEQUENCE [LARGE SCALE GENOMIC DNA]</scope>
    <source>
        <strain evidence="2 3">DSM 22368</strain>
    </source>
</reference>
<accession>A0A7X0JUQ5</accession>
<dbReference type="Pfam" id="PF09500">
    <property type="entry name" value="YiiD_C"/>
    <property type="match status" value="1"/>
</dbReference>
<feature type="domain" description="Thioesterase putative" evidence="1">
    <location>
        <begin position="5"/>
        <end position="153"/>
    </location>
</feature>
<proteinExistence type="predicted"/>
<name>A0A7X0JUQ5_9GAMM</name>
<gene>
    <name evidence="2" type="ORF">HNR48_002338</name>
</gene>
<dbReference type="SUPFAM" id="SSF54637">
    <property type="entry name" value="Thioesterase/thiol ester dehydrase-isomerase"/>
    <property type="match status" value="1"/>
</dbReference>
<sequence length="157" mass="17372">MPLDAFTREIHRDIPLSQHMGFAFRHFNCAPELGAELITDLPLAPNINDKQTAFGGSIATLATLSGWSLVTLLSRHLGRPAQVVVYHSEQRFTASIEQDFYSVARIDAQDYQTFCNTLSQEPKAKVTVSVDIYPVNKLDQQSPSASYQGKYLASPIG</sequence>
<dbReference type="RefSeq" id="WP_166846911.1">
    <property type="nucleotide sequence ID" value="NZ_JAAONY010000002.1"/>
</dbReference>
<dbReference type="AlphaFoldDB" id="A0A7X0JUQ5"/>
<dbReference type="Gene3D" id="3.10.129.10">
    <property type="entry name" value="Hotdog Thioesterase"/>
    <property type="match status" value="1"/>
</dbReference>